<evidence type="ECO:0000256" key="2">
    <source>
        <dbReference type="HAMAP-Rule" id="MF_00460"/>
    </source>
</evidence>
<dbReference type="Proteomes" id="UP001595556">
    <property type="component" value="Unassembled WGS sequence"/>
</dbReference>
<dbReference type="HAMAP" id="MF_00460">
    <property type="entry name" value="UPF0125_RnfH"/>
    <property type="match status" value="1"/>
</dbReference>
<dbReference type="Gene3D" id="3.10.20.280">
    <property type="entry name" value="RnfH-like"/>
    <property type="match status" value="1"/>
</dbReference>
<evidence type="ECO:0000256" key="3">
    <source>
        <dbReference type="SAM" id="MobiDB-lite"/>
    </source>
</evidence>
<comment type="similarity">
    <text evidence="1 2">Belongs to the UPF0125 (RnfH) family.</text>
</comment>
<dbReference type="PANTHER" id="PTHR37483:SF1">
    <property type="entry name" value="UPF0125 PROTEIN RATB"/>
    <property type="match status" value="1"/>
</dbReference>
<organism evidence="4 5">
    <name type="scientific">Piscinibacterium candidicorallinum</name>
    <dbReference type="NCBI Taxonomy" id="1793872"/>
    <lineage>
        <taxon>Bacteria</taxon>
        <taxon>Pseudomonadati</taxon>
        <taxon>Pseudomonadota</taxon>
        <taxon>Betaproteobacteria</taxon>
        <taxon>Burkholderiales</taxon>
        <taxon>Piscinibacterium</taxon>
    </lineage>
</organism>
<accession>A0ABV7GZI6</accession>
<feature type="compositionally biased region" description="Basic and acidic residues" evidence="3">
    <location>
        <begin position="82"/>
        <end position="95"/>
    </location>
</feature>
<evidence type="ECO:0000256" key="1">
    <source>
        <dbReference type="ARBA" id="ARBA00010645"/>
    </source>
</evidence>
<dbReference type="InterPro" id="IPR037021">
    <property type="entry name" value="RnfH_sf"/>
</dbReference>
<dbReference type="Pfam" id="PF03658">
    <property type="entry name" value="Ub-RnfH"/>
    <property type="match status" value="1"/>
</dbReference>
<proteinExistence type="inferred from homology"/>
<dbReference type="PANTHER" id="PTHR37483">
    <property type="entry name" value="UPF0125 PROTEIN RATB"/>
    <property type="match status" value="1"/>
</dbReference>
<dbReference type="SUPFAM" id="SSF54285">
    <property type="entry name" value="MoaD/ThiS"/>
    <property type="match status" value="1"/>
</dbReference>
<dbReference type="InterPro" id="IPR016155">
    <property type="entry name" value="Mopterin_synth/thiamin_S_b"/>
</dbReference>
<feature type="region of interest" description="Disordered" evidence="3">
    <location>
        <begin position="75"/>
        <end position="101"/>
    </location>
</feature>
<dbReference type="InterPro" id="IPR005346">
    <property type="entry name" value="RnfH"/>
</dbReference>
<protein>
    <recommendedName>
        <fullName evidence="2">UPF0125 protein ACFOEN_05415</fullName>
    </recommendedName>
</protein>
<gene>
    <name evidence="4" type="ORF">ACFOEN_05415</name>
</gene>
<evidence type="ECO:0000313" key="4">
    <source>
        <dbReference type="EMBL" id="MFC3147078.1"/>
    </source>
</evidence>
<keyword evidence="5" id="KW-1185">Reference proteome</keyword>
<reference evidence="5" key="1">
    <citation type="journal article" date="2019" name="Int. J. Syst. Evol. Microbiol.">
        <title>The Global Catalogue of Microorganisms (GCM) 10K type strain sequencing project: providing services to taxonomists for standard genome sequencing and annotation.</title>
        <authorList>
            <consortium name="The Broad Institute Genomics Platform"/>
            <consortium name="The Broad Institute Genome Sequencing Center for Infectious Disease"/>
            <person name="Wu L."/>
            <person name="Ma J."/>
        </authorList>
    </citation>
    <scope>NUCLEOTIDE SEQUENCE [LARGE SCALE GENOMIC DNA]</scope>
    <source>
        <strain evidence="5">KCTC 52168</strain>
    </source>
</reference>
<dbReference type="RefSeq" id="WP_377301801.1">
    <property type="nucleotide sequence ID" value="NZ_CP180191.1"/>
</dbReference>
<comment type="caution">
    <text evidence="4">The sequence shown here is derived from an EMBL/GenBank/DDBJ whole genome shotgun (WGS) entry which is preliminary data.</text>
</comment>
<evidence type="ECO:0000313" key="5">
    <source>
        <dbReference type="Proteomes" id="UP001595556"/>
    </source>
</evidence>
<dbReference type="EMBL" id="JBHRTI010000003">
    <property type="protein sequence ID" value="MFC3147078.1"/>
    <property type="molecule type" value="Genomic_DNA"/>
</dbReference>
<sequence>MIRVEIAVLDAGVVSCRSIDLPAGSTVQQALAAAGVDAQGRGLAVFGHAVAAGRTLRSGERLEVLGPLTADPKLARMQRVQRSREAQQAKRDAARRVTQRS</sequence>
<name>A0ABV7GZI6_9BURK</name>